<name>A7ITT1_PBCVM</name>
<evidence type="ECO:0000256" key="4">
    <source>
        <dbReference type="ARBA" id="ARBA00022840"/>
    </source>
</evidence>
<dbReference type="GO" id="GO:0005524">
    <property type="term" value="F:ATP binding"/>
    <property type="evidence" value="ECO:0007669"/>
    <property type="project" value="UniProtKB-KW"/>
</dbReference>
<accession>A7ITT1</accession>
<dbReference type="InterPro" id="IPR027417">
    <property type="entry name" value="P-loop_NTPase"/>
</dbReference>
<keyword evidence="3" id="KW-0347">Helicase</keyword>
<sequence>MMLITRKGASIPISDVTADEKRLINRELIVTPVTLNDAFPKKFRVFRTDDKNIYLPRFWALENIKRKVINEFGDVQPMNPNAKFEGTLRKELQQDKATDALLKALREKGGGVLSLDTGYGKTISSIYTAATLGVKTLILVHKEFLAEQFEESINRFVPNATVSRIRGPVCDTSGDFVICMIQTLLSRKYDSFDGFGTLILDEAHHVAAESFTSAMFSTSFKHVIALTATPTRKDGLTRVLYWLFGDLAYEARRTNQQGVTVKLLPFTHQEYKTPPPLNRRGDICYSSLISNICDIRERTQFIAEKAKKLADMGKFVLVLSHRRQHATDICDELKSLGVDAATYLGGDKSEPDCKVICATYALASEGYDNPRLSGIVLATPSSDVVQAVGRVLRGGSGSAPIICDIVDQYSLFLGQLGKRRAWYKKIGFKIHGAQEPEPKKIEEQLGAMFIDDED</sequence>
<evidence type="ECO:0000259" key="5">
    <source>
        <dbReference type="PROSITE" id="PS51192"/>
    </source>
</evidence>
<proteinExistence type="predicted"/>
<gene>
    <name evidence="6" type="primary">M201R</name>
    <name evidence="6" type="ORF">MT325_M201R</name>
</gene>
<keyword evidence="1" id="KW-0547">Nucleotide-binding</keyword>
<evidence type="ECO:0000313" key="7">
    <source>
        <dbReference type="Proteomes" id="UP000246715"/>
    </source>
</evidence>
<dbReference type="SUPFAM" id="SSF52540">
    <property type="entry name" value="P-loop containing nucleoside triphosphate hydrolases"/>
    <property type="match status" value="2"/>
</dbReference>
<feature type="domain" description="Helicase ATP-binding" evidence="5">
    <location>
        <begin position="102"/>
        <end position="248"/>
    </location>
</feature>
<dbReference type="GO" id="GO:0004386">
    <property type="term" value="F:helicase activity"/>
    <property type="evidence" value="ECO:0007669"/>
    <property type="project" value="UniProtKB-KW"/>
</dbReference>
<dbReference type="GO" id="GO:0016787">
    <property type="term" value="F:hydrolase activity"/>
    <property type="evidence" value="ECO:0007669"/>
    <property type="project" value="UniProtKB-KW"/>
</dbReference>
<dbReference type="GO" id="GO:0003677">
    <property type="term" value="F:DNA binding"/>
    <property type="evidence" value="ECO:0007669"/>
    <property type="project" value="InterPro"/>
</dbReference>
<dbReference type="InterPro" id="IPR050742">
    <property type="entry name" value="Helicase_Restrict-Modif_Enz"/>
</dbReference>
<dbReference type="SMART" id="SM00487">
    <property type="entry name" value="DEXDc"/>
    <property type="match status" value="1"/>
</dbReference>
<evidence type="ECO:0000256" key="2">
    <source>
        <dbReference type="ARBA" id="ARBA00022801"/>
    </source>
</evidence>
<dbReference type="InterPro" id="IPR014001">
    <property type="entry name" value="Helicase_ATP-bd"/>
</dbReference>
<dbReference type="PANTHER" id="PTHR47396">
    <property type="entry name" value="TYPE I RESTRICTION ENZYME ECOKI R PROTEIN"/>
    <property type="match status" value="1"/>
</dbReference>
<dbReference type="CDD" id="cd18785">
    <property type="entry name" value="SF2_C"/>
    <property type="match status" value="1"/>
</dbReference>
<evidence type="ECO:0000256" key="3">
    <source>
        <dbReference type="ARBA" id="ARBA00022806"/>
    </source>
</evidence>
<dbReference type="EMBL" id="DQ491001">
    <property type="protein sequence ID" value="ABT13755.1"/>
    <property type="molecule type" value="Genomic_DNA"/>
</dbReference>
<keyword evidence="2" id="KW-0378">Hydrolase</keyword>
<organism evidence="6 7">
    <name type="scientific">Paramecium bursaria Chlorella virus MT325</name>
    <name type="common">PBCV-MT325</name>
    <dbReference type="NCBI Taxonomy" id="346932"/>
    <lineage>
        <taxon>Viruses</taxon>
        <taxon>Varidnaviria</taxon>
        <taxon>Bamfordvirae</taxon>
        <taxon>Nucleocytoviricota</taxon>
        <taxon>Megaviricetes</taxon>
        <taxon>Algavirales</taxon>
        <taxon>Phycodnaviridae</taxon>
        <taxon>Chlorovirus</taxon>
        <taxon>Chlorovirus conductrix</taxon>
        <taxon>Paramecium bursaria Chlorella virus A1</taxon>
    </lineage>
</organism>
<organismHost>
    <name type="scientific">Paramecium bursaria</name>
    <dbReference type="NCBI Taxonomy" id="74790"/>
</organismHost>
<dbReference type="Pfam" id="PF04851">
    <property type="entry name" value="ResIII"/>
    <property type="match status" value="1"/>
</dbReference>
<protein>
    <submittedName>
        <fullName evidence="6">Uncharacterized protein M201R</fullName>
    </submittedName>
</protein>
<evidence type="ECO:0000313" key="6">
    <source>
        <dbReference type="EMBL" id="ABT13755.1"/>
    </source>
</evidence>
<dbReference type="PANTHER" id="PTHR47396:SF1">
    <property type="entry name" value="ATP-DEPENDENT HELICASE IRC3-RELATED"/>
    <property type="match status" value="1"/>
</dbReference>
<reference evidence="6 7" key="1">
    <citation type="journal article" date="2007" name="Virology">
        <title>Sequence and annotation of the 314-kb MT325 and the 321-kb FR483 viruses that infect Chlorella Pbi.</title>
        <authorList>
            <person name="Fitzgerald L.A."/>
            <person name="Graves M.V."/>
            <person name="Li X."/>
            <person name="Feldblyum T."/>
            <person name="Hartigan J."/>
            <person name="Van Etten J.L."/>
        </authorList>
    </citation>
    <scope>NUCLEOTIDE SEQUENCE [LARGE SCALE GENOMIC DNA]</scope>
    <source>
        <strain evidence="6 7">MT325</strain>
    </source>
</reference>
<dbReference type="Gene3D" id="3.40.50.300">
    <property type="entry name" value="P-loop containing nucleotide triphosphate hydrolases"/>
    <property type="match status" value="2"/>
</dbReference>
<dbReference type="InterPro" id="IPR006935">
    <property type="entry name" value="Helicase/UvrB_N"/>
</dbReference>
<dbReference type="Proteomes" id="UP000246715">
    <property type="component" value="Segment"/>
</dbReference>
<dbReference type="PROSITE" id="PS51192">
    <property type="entry name" value="HELICASE_ATP_BIND_1"/>
    <property type="match status" value="1"/>
</dbReference>
<evidence type="ECO:0000256" key="1">
    <source>
        <dbReference type="ARBA" id="ARBA00022741"/>
    </source>
</evidence>
<keyword evidence="4" id="KW-0067">ATP-binding</keyword>